<evidence type="ECO:0000313" key="2">
    <source>
        <dbReference type="Proteomes" id="UP000176329"/>
    </source>
</evidence>
<dbReference type="AlphaFoldDB" id="A0A1F6LS61"/>
<evidence type="ECO:0000313" key="1">
    <source>
        <dbReference type="EMBL" id="OGH62209.1"/>
    </source>
</evidence>
<dbReference type="Gene3D" id="1.20.5.190">
    <property type="match status" value="1"/>
</dbReference>
<reference evidence="1 2" key="1">
    <citation type="journal article" date="2016" name="Nat. Commun.">
        <title>Thousands of microbial genomes shed light on interconnected biogeochemical processes in an aquifer system.</title>
        <authorList>
            <person name="Anantharaman K."/>
            <person name="Brown C.T."/>
            <person name="Hug L.A."/>
            <person name="Sharon I."/>
            <person name="Castelle C.J."/>
            <person name="Probst A.J."/>
            <person name="Thomas B.C."/>
            <person name="Singh A."/>
            <person name="Wilkins M.J."/>
            <person name="Karaoz U."/>
            <person name="Brodie E.L."/>
            <person name="Williams K.H."/>
            <person name="Hubbard S.S."/>
            <person name="Banfield J.F."/>
        </authorList>
    </citation>
    <scope>NUCLEOTIDE SEQUENCE [LARGE SCALE GENOMIC DNA]</scope>
</reference>
<gene>
    <name evidence="1" type="ORF">A2848_00580</name>
</gene>
<dbReference type="EMBL" id="MFPV01000017">
    <property type="protein sequence ID" value="OGH62209.1"/>
    <property type="molecule type" value="Genomic_DNA"/>
</dbReference>
<name>A0A1F6LS61_9BACT</name>
<sequence>MKDGHTVREQRLKDELVDMIADVAVMATERHLEVVALFKGQGVEIATMRADIDQVKADVAQVRADVSSIKAKMTASEVAAEKRHDALLGAIRGLRGVPNAMFAL</sequence>
<comment type="caution">
    <text evidence="1">The sequence shown here is derived from an EMBL/GenBank/DDBJ whole genome shotgun (WGS) entry which is preliminary data.</text>
</comment>
<organism evidence="1 2">
    <name type="scientific">Candidatus Magasanikbacteria bacterium RIFCSPHIGHO2_01_FULL_50_8</name>
    <dbReference type="NCBI Taxonomy" id="1798674"/>
    <lineage>
        <taxon>Bacteria</taxon>
        <taxon>Candidatus Magasanikiibacteriota</taxon>
    </lineage>
</organism>
<proteinExistence type="predicted"/>
<dbReference type="Proteomes" id="UP000176329">
    <property type="component" value="Unassembled WGS sequence"/>
</dbReference>
<accession>A0A1F6LS61</accession>
<protein>
    <submittedName>
        <fullName evidence="1">Uncharacterized protein</fullName>
    </submittedName>
</protein>